<evidence type="ECO:0000313" key="3">
    <source>
        <dbReference type="Proteomes" id="UP001458880"/>
    </source>
</evidence>
<name>A0AAW1MSW5_POPJA</name>
<keyword evidence="1" id="KW-0732">Signal</keyword>
<dbReference type="Gene3D" id="2.70.220.10">
    <property type="entry name" value="Ganglioside GM2 activator"/>
    <property type="match status" value="1"/>
</dbReference>
<evidence type="ECO:0000256" key="1">
    <source>
        <dbReference type="ARBA" id="ARBA00022729"/>
    </source>
</evidence>
<gene>
    <name evidence="2" type="ORF">QE152_g4658</name>
</gene>
<reference evidence="2 3" key="1">
    <citation type="journal article" date="2024" name="BMC Genomics">
        <title>De novo assembly and annotation of Popillia japonica's genome with initial clues to its potential as an invasive pest.</title>
        <authorList>
            <person name="Cucini C."/>
            <person name="Boschi S."/>
            <person name="Funari R."/>
            <person name="Cardaioli E."/>
            <person name="Iannotti N."/>
            <person name="Marturano G."/>
            <person name="Paoli F."/>
            <person name="Bruttini M."/>
            <person name="Carapelli A."/>
            <person name="Frati F."/>
            <person name="Nardi F."/>
        </authorList>
    </citation>
    <scope>NUCLEOTIDE SEQUENCE [LARGE SCALE GENOMIC DNA]</scope>
    <source>
        <strain evidence="2">DMR45628</strain>
    </source>
</reference>
<organism evidence="2 3">
    <name type="scientific">Popillia japonica</name>
    <name type="common">Japanese beetle</name>
    <dbReference type="NCBI Taxonomy" id="7064"/>
    <lineage>
        <taxon>Eukaryota</taxon>
        <taxon>Metazoa</taxon>
        <taxon>Ecdysozoa</taxon>
        <taxon>Arthropoda</taxon>
        <taxon>Hexapoda</taxon>
        <taxon>Insecta</taxon>
        <taxon>Pterygota</taxon>
        <taxon>Neoptera</taxon>
        <taxon>Endopterygota</taxon>
        <taxon>Coleoptera</taxon>
        <taxon>Polyphaga</taxon>
        <taxon>Scarabaeiformia</taxon>
        <taxon>Scarabaeidae</taxon>
        <taxon>Rutelinae</taxon>
        <taxon>Popillia</taxon>
    </lineage>
</organism>
<dbReference type="InterPro" id="IPR036846">
    <property type="entry name" value="GM2-AP_sf"/>
</dbReference>
<dbReference type="EMBL" id="JASPKY010000025">
    <property type="protein sequence ID" value="KAK9751805.1"/>
    <property type="molecule type" value="Genomic_DNA"/>
</dbReference>
<comment type="caution">
    <text evidence="2">The sequence shown here is derived from an EMBL/GenBank/DDBJ whole genome shotgun (WGS) entry which is preliminary data.</text>
</comment>
<keyword evidence="3" id="KW-1185">Reference proteome</keyword>
<accession>A0AAW1MSW5</accession>
<sequence>MIKVKRLYTISSKITIKDDVKDDLKLQIMATRCTNRDAPDTCEEYPTLNIKKLCSLVNGANHSFTPFLEHAHPRVQCPLRKAIYHVLNGTFDGNALSRFPIDDWYWKKGSALQHPNAVVTFNNLVMIKVKRLYTISSKITIKDDVKDDLKLQIMATRCTNRDAPDTCEEYPTLNIKKLCSLVNGANHSFTPFLEHAHPRVQCPLRKAIYHVLNGTFDGNALSRFPIDDWYWKVRSLTREMMSKKVVMCSYLEGQIVPL</sequence>
<evidence type="ECO:0000313" key="2">
    <source>
        <dbReference type="EMBL" id="KAK9751805.1"/>
    </source>
</evidence>
<protein>
    <submittedName>
        <fullName evidence="2">Uncharacterized protein</fullName>
    </submittedName>
</protein>
<dbReference type="AlphaFoldDB" id="A0AAW1MSW5"/>
<proteinExistence type="predicted"/>
<dbReference type="Proteomes" id="UP001458880">
    <property type="component" value="Unassembled WGS sequence"/>
</dbReference>